<dbReference type="PANTHER" id="PTHR11228:SF7">
    <property type="entry name" value="PQQA PEPTIDE CYCLASE"/>
    <property type="match status" value="1"/>
</dbReference>
<sequence>MIDCINLLEDQKLVVTWDLGRRCNYDCSYCPPNRHDKVSPYAELSKLKKTAKFVLDYCNTLVSYKKSNNKDHQLISISFTGGEPTVHPDFLKFVHFIGEERKKFTGEYAGLSLTTNGQFSTIMAKNIVNNFDFATISYHAEALPTQKKKVLENIEFMHSKGFELKVNVMFHAEYFDECVTVCDNLKKLNIKFIPRLIGEHEDSKDSDAHKYTPKQQEWVNEYWGLKVKPKKDKKAREIGRPCCGDRTMEINGNKKTKFLQHTKFSGWFCSVNWFFLHIDENTEEIYHHQTCQARFDETRGAIGKISETDLILSNLKNNLKNKTMPIIVCPLEPDAHCGCGMCTPKSIDGYQFKKILSNHIEDMSIFSM</sequence>
<dbReference type="GO" id="GO:0046872">
    <property type="term" value="F:metal ion binding"/>
    <property type="evidence" value="ECO:0007669"/>
    <property type="project" value="UniProtKB-KW"/>
</dbReference>
<dbReference type="InterPro" id="IPR007197">
    <property type="entry name" value="rSAM"/>
</dbReference>
<keyword evidence="1" id="KW-0949">S-adenosyl-L-methionine</keyword>
<dbReference type="InterPro" id="IPR050377">
    <property type="entry name" value="Radical_SAM_PqqE_MftC-like"/>
</dbReference>
<evidence type="ECO:0000256" key="4">
    <source>
        <dbReference type="ARBA" id="ARBA00023014"/>
    </source>
</evidence>
<evidence type="ECO:0000256" key="3">
    <source>
        <dbReference type="ARBA" id="ARBA00023004"/>
    </source>
</evidence>
<dbReference type="EMBL" id="UINC01087564">
    <property type="protein sequence ID" value="SVC37027.1"/>
    <property type="molecule type" value="Genomic_DNA"/>
</dbReference>
<keyword evidence="4" id="KW-0411">Iron-sulfur</keyword>
<keyword evidence="2" id="KW-0479">Metal-binding</keyword>
<dbReference type="SFLD" id="SFLDS00029">
    <property type="entry name" value="Radical_SAM"/>
    <property type="match status" value="1"/>
</dbReference>
<dbReference type="SUPFAM" id="SSF102114">
    <property type="entry name" value="Radical SAM enzymes"/>
    <property type="match status" value="1"/>
</dbReference>
<name>A0A382LP57_9ZZZZ</name>
<dbReference type="CDD" id="cd01335">
    <property type="entry name" value="Radical_SAM"/>
    <property type="match status" value="1"/>
</dbReference>
<dbReference type="InterPro" id="IPR058240">
    <property type="entry name" value="rSAM_sf"/>
</dbReference>
<dbReference type="SFLD" id="SFLDG01067">
    <property type="entry name" value="SPASM/twitch_domain_containing"/>
    <property type="match status" value="1"/>
</dbReference>
<gene>
    <name evidence="6" type="ORF">METZ01_LOCUS289881</name>
</gene>
<dbReference type="InterPro" id="IPR013785">
    <property type="entry name" value="Aldolase_TIM"/>
</dbReference>
<dbReference type="PROSITE" id="PS51918">
    <property type="entry name" value="RADICAL_SAM"/>
    <property type="match status" value="1"/>
</dbReference>
<proteinExistence type="predicted"/>
<dbReference type="PANTHER" id="PTHR11228">
    <property type="entry name" value="RADICAL SAM DOMAIN PROTEIN"/>
    <property type="match status" value="1"/>
</dbReference>
<evidence type="ECO:0000256" key="1">
    <source>
        <dbReference type="ARBA" id="ARBA00022691"/>
    </source>
</evidence>
<protein>
    <recommendedName>
        <fullName evidence="5">Radical SAM core domain-containing protein</fullName>
    </recommendedName>
</protein>
<feature type="domain" description="Radical SAM core" evidence="5">
    <location>
        <begin position="9"/>
        <end position="225"/>
    </location>
</feature>
<dbReference type="AlphaFoldDB" id="A0A382LP57"/>
<evidence type="ECO:0000256" key="2">
    <source>
        <dbReference type="ARBA" id="ARBA00022723"/>
    </source>
</evidence>
<dbReference type="GO" id="GO:0051536">
    <property type="term" value="F:iron-sulfur cluster binding"/>
    <property type="evidence" value="ECO:0007669"/>
    <property type="project" value="UniProtKB-KW"/>
</dbReference>
<organism evidence="6">
    <name type="scientific">marine metagenome</name>
    <dbReference type="NCBI Taxonomy" id="408172"/>
    <lineage>
        <taxon>unclassified sequences</taxon>
        <taxon>metagenomes</taxon>
        <taxon>ecological metagenomes</taxon>
    </lineage>
</organism>
<evidence type="ECO:0000313" key="6">
    <source>
        <dbReference type="EMBL" id="SVC37027.1"/>
    </source>
</evidence>
<dbReference type="Gene3D" id="3.20.20.70">
    <property type="entry name" value="Aldolase class I"/>
    <property type="match status" value="1"/>
</dbReference>
<accession>A0A382LP57</accession>
<dbReference type="GO" id="GO:0003824">
    <property type="term" value="F:catalytic activity"/>
    <property type="evidence" value="ECO:0007669"/>
    <property type="project" value="InterPro"/>
</dbReference>
<evidence type="ECO:0000259" key="5">
    <source>
        <dbReference type="PROSITE" id="PS51918"/>
    </source>
</evidence>
<keyword evidence="3" id="KW-0408">Iron</keyword>
<dbReference type="Pfam" id="PF04055">
    <property type="entry name" value="Radical_SAM"/>
    <property type="match status" value="1"/>
</dbReference>
<reference evidence="6" key="1">
    <citation type="submission" date="2018-05" db="EMBL/GenBank/DDBJ databases">
        <authorList>
            <person name="Lanie J.A."/>
            <person name="Ng W.-L."/>
            <person name="Kazmierczak K.M."/>
            <person name="Andrzejewski T.M."/>
            <person name="Davidsen T.M."/>
            <person name="Wayne K.J."/>
            <person name="Tettelin H."/>
            <person name="Glass J.I."/>
            <person name="Rusch D."/>
            <person name="Podicherti R."/>
            <person name="Tsui H.-C.T."/>
            <person name="Winkler M.E."/>
        </authorList>
    </citation>
    <scope>NUCLEOTIDE SEQUENCE</scope>
</reference>